<feature type="region of interest" description="Disordered" evidence="13">
    <location>
        <begin position="291"/>
        <end position="355"/>
    </location>
</feature>
<evidence type="ECO:0000256" key="4">
    <source>
        <dbReference type="ARBA" id="ARBA00022679"/>
    </source>
</evidence>
<dbReference type="GO" id="GO:0005736">
    <property type="term" value="C:RNA polymerase I complex"/>
    <property type="evidence" value="ECO:0007669"/>
    <property type="project" value="TreeGrafter"/>
</dbReference>
<feature type="compositionally biased region" description="Basic and acidic residues" evidence="13">
    <location>
        <begin position="161"/>
        <end position="171"/>
    </location>
</feature>
<dbReference type="Gene3D" id="3.30.1490.180">
    <property type="entry name" value="RNA polymerase ii"/>
    <property type="match status" value="1"/>
</dbReference>
<dbReference type="InterPro" id="IPR047107">
    <property type="entry name" value="DNA-dir_RNA_pol1_lsu_C"/>
</dbReference>
<dbReference type="EMBL" id="JARJCN010000014">
    <property type="protein sequence ID" value="KAJ7094564.1"/>
    <property type="molecule type" value="Genomic_DNA"/>
</dbReference>
<evidence type="ECO:0000259" key="14">
    <source>
        <dbReference type="SMART" id="SM00663"/>
    </source>
</evidence>
<dbReference type="Gene3D" id="2.40.40.20">
    <property type="match status" value="1"/>
</dbReference>
<dbReference type="Pfam" id="PF00623">
    <property type="entry name" value="RNA_pol_Rpb1_2"/>
    <property type="match status" value="1"/>
</dbReference>
<dbReference type="Proteomes" id="UP001222325">
    <property type="component" value="Unassembled WGS sequence"/>
</dbReference>
<comment type="function">
    <text evidence="12">DNA-dependent RNA polymerase catalyzes the transcription of DNA into RNA using the four ribonucleoside triphosphates as substrates.</text>
</comment>
<dbReference type="InterPro" id="IPR015699">
    <property type="entry name" value="DNA-dir_RNA_pol1_lsu_N"/>
</dbReference>
<keyword evidence="5 12" id="KW-0548">Nucleotidyltransferase</keyword>
<dbReference type="InterPro" id="IPR038120">
    <property type="entry name" value="Rpb1_funnel_sf"/>
</dbReference>
<dbReference type="EC" id="2.7.7.6" evidence="12"/>
<evidence type="ECO:0000256" key="3">
    <source>
        <dbReference type="ARBA" id="ARBA00022478"/>
    </source>
</evidence>
<evidence type="ECO:0000313" key="15">
    <source>
        <dbReference type="EMBL" id="KAJ7094564.1"/>
    </source>
</evidence>
<sequence>MNIAHSLPSTVSGISFSFLTGEDVRRISVKQIVNVNLLDDLNRPNIGGLYDPALGPTERDDICATCRLTFYTCPGHFGHIELPAPVFHPLFMGNMFNLLRDTCLFCHRFKISRPVLAKYVAKFRLLERGLLDAAQGVDELQIRVSIKKNKSGAKKGKGKKAKQEDSDRADDSSDDEQEEAGMAVLDETLEQFAMRVNLYVAVHLGRTPTSTRDHYKDGMVYKARKELISEFLKTSFTAKCHNDGCGSHGYTFRKEGHTKVVEYDLSRKQKAQLRRKRPDVLLQEQAGHLANLASKKRHVETPEDSDVDMVDSEPEPSDEDEEEQEDDDEKDKEAASKGPKLPRAANGKLKTMRGRDERVVTPEECRAHLRRLFHNEAIMCSLLYGRHGPFAALSPDGISFASADMFFLDAVPVAPTRFRPAAKMADKLFEHPQNELLEKILKTSYRLRDQNINLRAASQKTPEFDDALRKKIMSSLLDSLVQLQIDVNSFMDSSKNPAPMRMGKLPPAGVKQGLEKKEGLFRKHMMGKRVNYAARSVISPDVNIEPNEIGVPPVFAQKLTFPEPVTPANFHEMRQRVITGPKGYPGATLVEYEDGHQVLLDKLTVEQRTAIANQLLTPQENEHGAFGRRGLYTRTPAINKKVYRHLRDGDILILNRQPTLHKPSMMAHKARVLKGEKTIRMHYANCNSYNADFDGDEMNIHFPQNQVSRAEAMMIANTDNQYLVPTSGNPLRGLIQDHVVAGVWMTSQDAFFTREEYFQLLYGALRPEDEVDERSRLVTLPPTIWKPVPLWTGKQIISTVLKNITPVNVEGLNLNSETKVPGHLWGKDSKEDKVVFMDGELLCGVLDKAAFGASDYGLVHSVYELYGADAAGKLLGILSRLFTKFLQHRAFTCRMDDLTLTPEGNGWRNDLLLKGKNWGTEGAIENFPSLKDTPQEEIPAALASLLQDVLRDDNKMAGLDVTVKTKLSKLTSSISDACMPNGLFRKFPHNHMQTMTLSGAKGSAVNARQISCALGQQELEGRRVPVMVSGKTLPSFRPFETKAIAGGYVASRFLTGIKPQEFYFHCMAGREGLIDTAVKTSRSGYLQRCLIKHLEGIRVHYDHTVRGSDSSIYQFQYGGDALDVTKQKHLREFQFIAQNEISFINILRPRVLQEDGVVDSETASRYMKKVLKKSDVRVDKNTPAKREEYDPVLSMHSPSRFLGSTSEGFAAAVDKYVKTNPHNLLHTKGKEEVYQSSRTLAHPGNFRLLMNVKYMRSLVEPGEAVGLLASQGVGEPSTQMTLNTFHFAGHGAANVTLGIPRLLEIVMTASQKPKTPSMTMAVRPGITSEDIDIFCKRASRVTLAQVVESVTVRERLTVEGEARRTQFTIDLAFFPKKEYISEYDVDPTEILACFATKFPLTLKKEIQAEMKKLDADLKSQIRELGQGKKTKAGEQAEPDDDEGDDPKPKKKSGDDDEESEAGDGDADDEKRARQKKQQATYSDDESDEEDGENALDDADIEAAYASDAPEVPVKKKKSGLSKERVSTVSDIFTRNLSHATSFSFDESKCTFQLQFRPDMPKLLLVGILERTCRATIIREIPGITECFQFKEETKKGDTKVTTIKLTTNGSNFQGLWQFSAGSDESILEDDDIYSNDIYAILKTYGVEMARAAILREMGSVFGAYKIQVDQRHLELIADYMTFDGGYKPFNRQGIASNSSPLLKASYEMAAAFLSDATLYGDFDDLSTPSGNIVLGRPSLSGTGVFDVVMPVATAGP</sequence>
<evidence type="ECO:0000256" key="8">
    <source>
        <dbReference type="ARBA" id="ARBA00022842"/>
    </source>
</evidence>
<feature type="region of interest" description="Disordered" evidence="13">
    <location>
        <begin position="152"/>
        <end position="179"/>
    </location>
</feature>
<dbReference type="GO" id="GO:0006351">
    <property type="term" value="P:DNA-templated transcription"/>
    <property type="evidence" value="ECO:0007669"/>
    <property type="project" value="InterPro"/>
</dbReference>
<evidence type="ECO:0000256" key="7">
    <source>
        <dbReference type="ARBA" id="ARBA00022833"/>
    </source>
</evidence>
<feature type="region of interest" description="Disordered" evidence="13">
    <location>
        <begin position="1424"/>
        <end position="1492"/>
    </location>
</feature>
<dbReference type="FunFam" id="4.10.860.120:FF:000006">
    <property type="entry name" value="DNA-directed RNA polymerase subunit"/>
    <property type="match status" value="1"/>
</dbReference>
<evidence type="ECO:0000256" key="11">
    <source>
        <dbReference type="ARBA" id="ARBA00048552"/>
    </source>
</evidence>
<gene>
    <name evidence="15" type="ORF">B0H15DRAFT_830038</name>
</gene>
<feature type="domain" description="RNA polymerase N-terminal" evidence="14">
    <location>
        <begin position="404"/>
        <end position="746"/>
    </location>
</feature>
<dbReference type="Gene3D" id="6.10.250.2940">
    <property type="match status" value="1"/>
</dbReference>
<dbReference type="SMART" id="SM00663">
    <property type="entry name" value="RPOLA_N"/>
    <property type="match status" value="1"/>
</dbReference>
<keyword evidence="10" id="KW-0539">Nucleus</keyword>
<keyword evidence="7" id="KW-0862">Zinc</keyword>
<accession>A0AAD6UD46</accession>
<comment type="similarity">
    <text evidence="2 12">Belongs to the RNA polymerase beta' chain family.</text>
</comment>
<feature type="compositionally biased region" description="Acidic residues" evidence="13">
    <location>
        <begin position="1482"/>
        <end position="1492"/>
    </location>
</feature>
<evidence type="ECO:0000256" key="12">
    <source>
        <dbReference type="RuleBase" id="RU004279"/>
    </source>
</evidence>
<evidence type="ECO:0000256" key="10">
    <source>
        <dbReference type="ARBA" id="ARBA00023242"/>
    </source>
</evidence>
<reference evidence="15" key="1">
    <citation type="submission" date="2023-03" db="EMBL/GenBank/DDBJ databases">
        <title>Massive genome expansion in bonnet fungi (Mycena s.s.) driven by repeated elements and novel gene families across ecological guilds.</title>
        <authorList>
            <consortium name="Lawrence Berkeley National Laboratory"/>
            <person name="Harder C.B."/>
            <person name="Miyauchi S."/>
            <person name="Viragh M."/>
            <person name="Kuo A."/>
            <person name="Thoen E."/>
            <person name="Andreopoulos B."/>
            <person name="Lu D."/>
            <person name="Skrede I."/>
            <person name="Drula E."/>
            <person name="Henrissat B."/>
            <person name="Morin E."/>
            <person name="Kohler A."/>
            <person name="Barry K."/>
            <person name="LaButti K."/>
            <person name="Morin E."/>
            <person name="Salamov A."/>
            <person name="Lipzen A."/>
            <person name="Mereny Z."/>
            <person name="Hegedus B."/>
            <person name="Baldrian P."/>
            <person name="Stursova M."/>
            <person name="Weitz H."/>
            <person name="Taylor A."/>
            <person name="Grigoriev I.V."/>
            <person name="Nagy L.G."/>
            <person name="Martin F."/>
            <person name="Kauserud H."/>
        </authorList>
    </citation>
    <scope>NUCLEOTIDE SEQUENCE</scope>
    <source>
        <strain evidence="15">CBHHK173m</strain>
    </source>
</reference>
<evidence type="ECO:0000256" key="5">
    <source>
        <dbReference type="ARBA" id="ARBA00022695"/>
    </source>
</evidence>
<evidence type="ECO:0000256" key="13">
    <source>
        <dbReference type="SAM" id="MobiDB-lite"/>
    </source>
</evidence>
<dbReference type="Gene3D" id="4.10.860.120">
    <property type="entry name" value="RNA polymerase II, clamp domain"/>
    <property type="match status" value="1"/>
</dbReference>
<keyword evidence="4 12" id="KW-0808">Transferase</keyword>
<dbReference type="FunFam" id="3.30.1490.180:FF:000003">
    <property type="entry name" value="DNA-directed RNA polymerase subunit"/>
    <property type="match status" value="1"/>
</dbReference>
<evidence type="ECO:0000256" key="9">
    <source>
        <dbReference type="ARBA" id="ARBA00023163"/>
    </source>
</evidence>
<name>A0AAD6UD46_9AGAR</name>
<evidence type="ECO:0000256" key="2">
    <source>
        <dbReference type="ARBA" id="ARBA00006460"/>
    </source>
</evidence>
<keyword evidence="8" id="KW-0460">Magnesium</keyword>
<dbReference type="Pfam" id="PF04983">
    <property type="entry name" value="RNA_pol_Rpb1_3"/>
    <property type="match status" value="1"/>
</dbReference>
<dbReference type="Gene3D" id="1.10.274.100">
    <property type="entry name" value="RNA polymerase Rpb1, domain 3"/>
    <property type="match status" value="1"/>
</dbReference>
<dbReference type="SUPFAM" id="SSF64484">
    <property type="entry name" value="beta and beta-prime subunits of DNA dependent RNA-polymerase"/>
    <property type="match status" value="1"/>
</dbReference>
<protein>
    <recommendedName>
        <fullName evidence="12">DNA-directed RNA polymerase subunit</fullName>
        <ecNumber evidence="12">2.7.7.6</ecNumber>
    </recommendedName>
</protein>
<dbReference type="PANTHER" id="PTHR19376">
    <property type="entry name" value="DNA-DIRECTED RNA POLYMERASE"/>
    <property type="match status" value="1"/>
</dbReference>
<dbReference type="Gene3D" id="1.10.357.120">
    <property type="match status" value="1"/>
</dbReference>
<dbReference type="InterPro" id="IPR006592">
    <property type="entry name" value="RNA_pol_N"/>
</dbReference>
<proteinExistence type="inferred from homology"/>
<dbReference type="GO" id="GO:0003677">
    <property type="term" value="F:DNA binding"/>
    <property type="evidence" value="ECO:0007669"/>
    <property type="project" value="InterPro"/>
</dbReference>
<dbReference type="Pfam" id="PF04997">
    <property type="entry name" value="RNA_pol_Rpb1_1"/>
    <property type="match status" value="1"/>
</dbReference>
<dbReference type="InterPro" id="IPR007080">
    <property type="entry name" value="RNA_pol_Rpb1_1"/>
</dbReference>
<dbReference type="PANTHER" id="PTHR19376:SF11">
    <property type="entry name" value="DNA-DIRECTED RNA POLYMERASE I SUBUNIT RPA1"/>
    <property type="match status" value="1"/>
</dbReference>
<dbReference type="CDD" id="cd01435">
    <property type="entry name" value="RNAP_I_RPA1_N"/>
    <property type="match status" value="1"/>
</dbReference>
<comment type="catalytic activity">
    <reaction evidence="11 12">
        <text>RNA(n) + a ribonucleoside 5'-triphosphate = RNA(n+1) + diphosphate</text>
        <dbReference type="Rhea" id="RHEA:21248"/>
        <dbReference type="Rhea" id="RHEA-COMP:14527"/>
        <dbReference type="Rhea" id="RHEA-COMP:17342"/>
        <dbReference type="ChEBI" id="CHEBI:33019"/>
        <dbReference type="ChEBI" id="CHEBI:61557"/>
        <dbReference type="ChEBI" id="CHEBI:140395"/>
        <dbReference type="EC" id="2.7.7.6"/>
    </reaction>
</comment>
<dbReference type="InterPro" id="IPR044893">
    <property type="entry name" value="RNA_pol_Rpb1_clamp_domain"/>
</dbReference>
<dbReference type="Gene3D" id="3.30.70.2850">
    <property type="match status" value="1"/>
</dbReference>
<keyword evidence="6" id="KW-0479">Metal-binding</keyword>
<keyword evidence="9 12" id="KW-0804">Transcription</keyword>
<organism evidence="15 16">
    <name type="scientific">Mycena belliarum</name>
    <dbReference type="NCBI Taxonomy" id="1033014"/>
    <lineage>
        <taxon>Eukaryota</taxon>
        <taxon>Fungi</taxon>
        <taxon>Dikarya</taxon>
        <taxon>Basidiomycota</taxon>
        <taxon>Agaricomycotina</taxon>
        <taxon>Agaricomycetes</taxon>
        <taxon>Agaricomycetidae</taxon>
        <taxon>Agaricales</taxon>
        <taxon>Marasmiineae</taxon>
        <taxon>Mycenaceae</taxon>
        <taxon>Mycena</taxon>
    </lineage>
</organism>
<feature type="compositionally biased region" description="Acidic residues" evidence="13">
    <location>
        <begin position="302"/>
        <end position="330"/>
    </location>
</feature>
<feature type="compositionally biased region" description="Acidic residues" evidence="13">
    <location>
        <begin position="1454"/>
        <end position="1467"/>
    </location>
</feature>
<keyword evidence="3 12" id="KW-0240">DNA-directed RNA polymerase</keyword>
<dbReference type="InterPro" id="IPR042102">
    <property type="entry name" value="RNA_pol_Rpb1_3_sf"/>
</dbReference>
<keyword evidence="16" id="KW-1185">Reference proteome</keyword>
<dbReference type="InterPro" id="IPR000722">
    <property type="entry name" value="RNA_pol_asu"/>
</dbReference>
<comment type="subcellular location">
    <subcellularLocation>
        <location evidence="1">Nucleus</location>
    </subcellularLocation>
</comment>
<dbReference type="InterPro" id="IPR045867">
    <property type="entry name" value="DNA-dir_RpoC_beta_prime"/>
</dbReference>
<dbReference type="InterPro" id="IPR007083">
    <property type="entry name" value="RNA_pol_Rpb1_4"/>
</dbReference>
<dbReference type="CDD" id="cd02735">
    <property type="entry name" value="RNAP_I_Rpa1_C"/>
    <property type="match status" value="1"/>
</dbReference>
<dbReference type="InterPro" id="IPR007066">
    <property type="entry name" value="RNA_pol_Rpb1_3"/>
</dbReference>
<dbReference type="InterPro" id="IPR007081">
    <property type="entry name" value="RNA_pol_Rpb1_5"/>
</dbReference>
<dbReference type="GO" id="GO:0046872">
    <property type="term" value="F:metal ion binding"/>
    <property type="evidence" value="ECO:0007669"/>
    <property type="project" value="UniProtKB-KW"/>
</dbReference>
<dbReference type="Gene3D" id="1.10.132.30">
    <property type="match status" value="1"/>
</dbReference>
<dbReference type="Pfam" id="PF04998">
    <property type="entry name" value="RNA_pol_Rpb1_5"/>
    <property type="match status" value="1"/>
</dbReference>
<evidence type="ECO:0000256" key="6">
    <source>
        <dbReference type="ARBA" id="ARBA00022723"/>
    </source>
</evidence>
<dbReference type="GO" id="GO:0003899">
    <property type="term" value="F:DNA-directed RNA polymerase activity"/>
    <property type="evidence" value="ECO:0007669"/>
    <property type="project" value="UniProtKB-EC"/>
</dbReference>
<dbReference type="FunFam" id="2.40.40.20:FF:000019">
    <property type="entry name" value="DNA-directed RNA polymerase II subunit RPB1"/>
    <property type="match status" value="1"/>
</dbReference>
<evidence type="ECO:0000313" key="16">
    <source>
        <dbReference type="Proteomes" id="UP001222325"/>
    </source>
</evidence>
<dbReference type="Pfam" id="PF05000">
    <property type="entry name" value="RNA_pol_Rpb1_4"/>
    <property type="match status" value="1"/>
</dbReference>
<comment type="caution">
    <text evidence="15">The sequence shown here is derived from an EMBL/GenBank/DDBJ whole genome shotgun (WGS) entry which is preliminary data.</text>
</comment>
<evidence type="ECO:0000256" key="1">
    <source>
        <dbReference type="ARBA" id="ARBA00004123"/>
    </source>
</evidence>
<dbReference type="FunFam" id="1.10.274.100:FF:000006">
    <property type="entry name" value="DNA-directed RNA polymerase subunit"/>
    <property type="match status" value="1"/>
</dbReference>